<feature type="chain" id="PRO_5006402815" evidence="2">
    <location>
        <begin position="20"/>
        <end position="151"/>
    </location>
</feature>
<dbReference type="Proteomes" id="UP000002282">
    <property type="component" value="Chromosome 2L"/>
</dbReference>
<proteinExistence type="predicted"/>
<accession>A0A0R1DS99</accession>
<feature type="signal peptide" evidence="2">
    <location>
        <begin position="1"/>
        <end position="19"/>
    </location>
</feature>
<evidence type="ECO:0000256" key="1">
    <source>
        <dbReference type="SAM" id="MobiDB-lite"/>
    </source>
</evidence>
<feature type="region of interest" description="Disordered" evidence="1">
    <location>
        <begin position="116"/>
        <end position="140"/>
    </location>
</feature>
<evidence type="ECO:0000313" key="3">
    <source>
        <dbReference type="EMBL" id="KRJ98642.1"/>
    </source>
</evidence>
<evidence type="ECO:0000256" key="2">
    <source>
        <dbReference type="SAM" id="SignalP"/>
    </source>
</evidence>
<keyword evidence="4" id="KW-1185">Reference proteome</keyword>
<evidence type="ECO:0000313" key="4">
    <source>
        <dbReference type="Proteomes" id="UP000002282"/>
    </source>
</evidence>
<dbReference type="KEGG" id="dya:Dyak_GE27965"/>
<reference evidence="3 4" key="2">
    <citation type="journal article" date="2007" name="PLoS Biol.">
        <title>Principles of genome evolution in the Drosophila melanogaster species group.</title>
        <authorList>
            <person name="Ranz J.M."/>
            <person name="Maurin D."/>
            <person name="Chan Y.S."/>
            <person name="von Grotthuss M."/>
            <person name="Hillier L.W."/>
            <person name="Roote J."/>
            <person name="Ashburner M."/>
            <person name="Bergman C.M."/>
        </authorList>
    </citation>
    <scope>NUCLEOTIDE SEQUENCE [LARGE SCALE GENOMIC DNA]</scope>
    <source>
        <strain evidence="4">Tai18E2 / Tucson 14021-0261.01</strain>
    </source>
</reference>
<protein>
    <submittedName>
        <fullName evidence="3">Uncharacterized protein</fullName>
    </submittedName>
</protein>
<dbReference type="AlphaFoldDB" id="A0A0R1DS99"/>
<keyword evidence="2" id="KW-0732">Signal</keyword>
<reference evidence="3 4" key="1">
    <citation type="journal article" date="2007" name="Nature">
        <title>Evolution of genes and genomes on the Drosophila phylogeny.</title>
        <authorList>
            <consortium name="Drosophila 12 Genomes Consortium"/>
            <person name="Clark A.G."/>
            <person name="Eisen M.B."/>
            <person name="Smith D.R."/>
            <person name="Bergman C.M."/>
            <person name="Oliver B."/>
            <person name="Markow T.A."/>
            <person name="Kaufman T.C."/>
            <person name="Kellis M."/>
            <person name="Gelbart W."/>
            <person name="Iyer V.N."/>
            <person name="Pollard D.A."/>
            <person name="Sackton T.B."/>
            <person name="Larracuente A.M."/>
            <person name="Singh N.D."/>
            <person name="Abad J.P."/>
            <person name="Abt D.N."/>
            <person name="Adryan B."/>
            <person name="Aguade M."/>
            <person name="Akashi H."/>
            <person name="Anderson W.W."/>
            <person name="Aquadro C.F."/>
            <person name="Ardell D.H."/>
            <person name="Arguello R."/>
            <person name="Artieri C.G."/>
            <person name="Barbash D.A."/>
            <person name="Barker D."/>
            <person name="Barsanti P."/>
            <person name="Batterham P."/>
            <person name="Batzoglou S."/>
            <person name="Begun D."/>
            <person name="Bhutkar A."/>
            <person name="Blanco E."/>
            <person name="Bosak S.A."/>
            <person name="Bradley R.K."/>
            <person name="Brand A.D."/>
            <person name="Brent M.R."/>
            <person name="Brooks A.N."/>
            <person name="Brown R.H."/>
            <person name="Butlin R.K."/>
            <person name="Caggese C."/>
            <person name="Calvi B.R."/>
            <person name="Bernardo de Carvalho A."/>
            <person name="Caspi A."/>
            <person name="Castrezana S."/>
            <person name="Celniker S.E."/>
            <person name="Chang J.L."/>
            <person name="Chapple C."/>
            <person name="Chatterji S."/>
            <person name="Chinwalla A."/>
            <person name="Civetta A."/>
            <person name="Clifton S.W."/>
            <person name="Comeron J.M."/>
            <person name="Costello J.C."/>
            <person name="Coyne J.A."/>
            <person name="Daub J."/>
            <person name="David R.G."/>
            <person name="Delcher A.L."/>
            <person name="Delehaunty K."/>
            <person name="Do C.B."/>
            <person name="Ebling H."/>
            <person name="Edwards K."/>
            <person name="Eickbush T."/>
            <person name="Evans J.D."/>
            <person name="Filipski A."/>
            <person name="Findeiss S."/>
            <person name="Freyhult E."/>
            <person name="Fulton L."/>
            <person name="Fulton R."/>
            <person name="Garcia A.C."/>
            <person name="Gardiner A."/>
            <person name="Garfield D.A."/>
            <person name="Garvin B.E."/>
            <person name="Gibson G."/>
            <person name="Gilbert D."/>
            <person name="Gnerre S."/>
            <person name="Godfrey J."/>
            <person name="Good R."/>
            <person name="Gotea V."/>
            <person name="Gravely B."/>
            <person name="Greenberg A.J."/>
            <person name="Griffiths-Jones S."/>
            <person name="Gross S."/>
            <person name="Guigo R."/>
            <person name="Gustafson E.A."/>
            <person name="Haerty W."/>
            <person name="Hahn M.W."/>
            <person name="Halligan D.L."/>
            <person name="Halpern A.L."/>
            <person name="Halter G.M."/>
            <person name="Han M.V."/>
            <person name="Heger A."/>
            <person name="Hillier L."/>
            <person name="Hinrichs A.S."/>
            <person name="Holmes I."/>
            <person name="Hoskins R.A."/>
            <person name="Hubisz M.J."/>
            <person name="Hultmark D."/>
            <person name="Huntley M.A."/>
            <person name="Jaffe D.B."/>
            <person name="Jagadeeshan S."/>
            <person name="Jeck W.R."/>
            <person name="Johnson J."/>
            <person name="Jones C.D."/>
            <person name="Jordan W.C."/>
            <person name="Karpen G.H."/>
            <person name="Kataoka E."/>
            <person name="Keightley P.D."/>
            <person name="Kheradpour P."/>
            <person name="Kirkness E.F."/>
            <person name="Koerich L.B."/>
            <person name="Kristiansen K."/>
            <person name="Kudrna D."/>
            <person name="Kulathinal R.J."/>
            <person name="Kumar S."/>
            <person name="Kwok R."/>
            <person name="Lander E."/>
            <person name="Langley C.H."/>
            <person name="Lapoint R."/>
            <person name="Lazzaro B.P."/>
            <person name="Lee S.J."/>
            <person name="Levesque L."/>
            <person name="Li R."/>
            <person name="Lin C.F."/>
            <person name="Lin M.F."/>
            <person name="Lindblad-Toh K."/>
            <person name="Llopart A."/>
            <person name="Long M."/>
            <person name="Low L."/>
            <person name="Lozovsky E."/>
            <person name="Lu J."/>
            <person name="Luo M."/>
            <person name="Machado C.A."/>
            <person name="Makalowski W."/>
            <person name="Marzo M."/>
            <person name="Matsuda M."/>
            <person name="Matzkin L."/>
            <person name="McAllister B."/>
            <person name="McBride C.S."/>
            <person name="McKernan B."/>
            <person name="McKernan K."/>
            <person name="Mendez-Lago M."/>
            <person name="Minx P."/>
            <person name="Mollenhauer M.U."/>
            <person name="Montooth K."/>
            <person name="Mount S.M."/>
            <person name="Mu X."/>
            <person name="Myers E."/>
            <person name="Negre B."/>
            <person name="Newfeld S."/>
            <person name="Nielsen R."/>
            <person name="Noor M.A."/>
            <person name="O'Grady P."/>
            <person name="Pachter L."/>
            <person name="Papaceit M."/>
            <person name="Parisi M.J."/>
            <person name="Parisi M."/>
            <person name="Parts L."/>
            <person name="Pedersen J.S."/>
            <person name="Pesole G."/>
            <person name="Phillippy A.M."/>
            <person name="Ponting C.P."/>
            <person name="Pop M."/>
            <person name="Porcelli D."/>
            <person name="Powell J.R."/>
            <person name="Prohaska S."/>
            <person name="Pruitt K."/>
            <person name="Puig M."/>
            <person name="Quesneville H."/>
            <person name="Ram K.R."/>
            <person name="Rand D."/>
            <person name="Rasmussen M.D."/>
            <person name="Reed L.K."/>
            <person name="Reenan R."/>
            <person name="Reily A."/>
            <person name="Remington K.A."/>
            <person name="Rieger T.T."/>
            <person name="Ritchie M.G."/>
            <person name="Robin C."/>
            <person name="Rogers Y.H."/>
            <person name="Rohde C."/>
            <person name="Rozas J."/>
            <person name="Rubenfield M.J."/>
            <person name="Ruiz A."/>
            <person name="Russo S."/>
            <person name="Salzberg S.L."/>
            <person name="Sanchez-Gracia A."/>
            <person name="Saranga D.J."/>
            <person name="Sato H."/>
            <person name="Schaeffer S.W."/>
            <person name="Schatz M.C."/>
            <person name="Schlenke T."/>
            <person name="Schwartz R."/>
            <person name="Segarra C."/>
            <person name="Singh R.S."/>
            <person name="Sirot L."/>
            <person name="Sirota M."/>
            <person name="Sisneros N.B."/>
            <person name="Smith C.D."/>
            <person name="Smith T.F."/>
            <person name="Spieth J."/>
            <person name="Stage D.E."/>
            <person name="Stark A."/>
            <person name="Stephan W."/>
            <person name="Strausberg R.L."/>
            <person name="Strempel S."/>
            <person name="Sturgill D."/>
            <person name="Sutton G."/>
            <person name="Sutton G.G."/>
            <person name="Tao W."/>
            <person name="Teichmann S."/>
            <person name="Tobari Y.N."/>
            <person name="Tomimura Y."/>
            <person name="Tsolas J.M."/>
            <person name="Valente V.L."/>
            <person name="Venter E."/>
            <person name="Venter J.C."/>
            <person name="Vicario S."/>
            <person name="Vieira F.G."/>
            <person name="Vilella A.J."/>
            <person name="Villasante A."/>
            <person name="Walenz B."/>
            <person name="Wang J."/>
            <person name="Wasserman M."/>
            <person name="Watts T."/>
            <person name="Wilson D."/>
            <person name="Wilson R.K."/>
            <person name="Wing R.A."/>
            <person name="Wolfner M.F."/>
            <person name="Wong A."/>
            <person name="Wong G.K."/>
            <person name="Wu C.I."/>
            <person name="Wu G."/>
            <person name="Yamamoto D."/>
            <person name="Yang H.P."/>
            <person name="Yang S.P."/>
            <person name="Yorke J.A."/>
            <person name="Yoshida K."/>
            <person name="Zdobnov E."/>
            <person name="Zhang P."/>
            <person name="Zhang Y."/>
            <person name="Zimin A.V."/>
            <person name="Baldwin J."/>
            <person name="Abdouelleil A."/>
            <person name="Abdulkadir J."/>
            <person name="Abebe A."/>
            <person name="Abera B."/>
            <person name="Abreu J."/>
            <person name="Acer S.C."/>
            <person name="Aftuck L."/>
            <person name="Alexander A."/>
            <person name="An P."/>
            <person name="Anderson E."/>
            <person name="Anderson S."/>
            <person name="Arachi H."/>
            <person name="Azer M."/>
            <person name="Bachantsang P."/>
            <person name="Barry A."/>
            <person name="Bayul T."/>
            <person name="Berlin A."/>
            <person name="Bessette D."/>
            <person name="Bloom T."/>
            <person name="Blye J."/>
            <person name="Boguslavskiy L."/>
            <person name="Bonnet C."/>
            <person name="Boukhgalter B."/>
            <person name="Bourzgui I."/>
            <person name="Brown A."/>
            <person name="Cahill P."/>
            <person name="Channer S."/>
            <person name="Cheshatsang Y."/>
            <person name="Chuda L."/>
            <person name="Citroen M."/>
            <person name="Collymore A."/>
            <person name="Cooke P."/>
            <person name="Costello M."/>
            <person name="D'Aco K."/>
            <person name="Daza R."/>
            <person name="De Haan G."/>
            <person name="DeGray S."/>
            <person name="DeMaso C."/>
            <person name="Dhargay N."/>
            <person name="Dooley K."/>
            <person name="Dooley E."/>
            <person name="Doricent M."/>
            <person name="Dorje P."/>
            <person name="Dorjee K."/>
            <person name="Dupes A."/>
            <person name="Elong R."/>
            <person name="Falk J."/>
            <person name="Farina A."/>
            <person name="Faro S."/>
            <person name="Ferguson D."/>
            <person name="Fisher S."/>
            <person name="Foley C.D."/>
            <person name="Franke A."/>
            <person name="Friedrich D."/>
            <person name="Gadbois L."/>
            <person name="Gearin G."/>
            <person name="Gearin C.R."/>
            <person name="Giannoukos G."/>
            <person name="Goode T."/>
            <person name="Graham J."/>
            <person name="Grandbois E."/>
            <person name="Grewal S."/>
            <person name="Gyaltsen K."/>
            <person name="Hafez N."/>
            <person name="Hagos B."/>
            <person name="Hall J."/>
            <person name="Henson C."/>
            <person name="Hollinger A."/>
            <person name="Honan T."/>
            <person name="Huard M.D."/>
            <person name="Hughes L."/>
            <person name="Hurhula B."/>
            <person name="Husby M.E."/>
            <person name="Kamat A."/>
            <person name="Kanga B."/>
            <person name="Kashin S."/>
            <person name="Khazanovich D."/>
            <person name="Kisner P."/>
            <person name="Lance K."/>
            <person name="Lara M."/>
            <person name="Lee W."/>
            <person name="Lennon N."/>
            <person name="Letendre F."/>
            <person name="LeVine R."/>
            <person name="Lipovsky A."/>
            <person name="Liu X."/>
            <person name="Liu J."/>
            <person name="Liu S."/>
            <person name="Lokyitsang T."/>
            <person name="Lokyitsang Y."/>
            <person name="Lubonja R."/>
            <person name="Lui A."/>
            <person name="MacDonald P."/>
            <person name="Magnisalis V."/>
            <person name="Maru K."/>
            <person name="Matthews C."/>
            <person name="McCusker W."/>
            <person name="McDonough S."/>
            <person name="Mehta T."/>
            <person name="Meldrim J."/>
            <person name="Meneus L."/>
            <person name="Mihai O."/>
            <person name="Mihalev A."/>
            <person name="Mihova T."/>
            <person name="Mittelman R."/>
            <person name="Mlenga V."/>
            <person name="Montmayeur A."/>
            <person name="Mulrain L."/>
            <person name="Navidi A."/>
            <person name="Naylor J."/>
            <person name="Negash T."/>
            <person name="Nguyen T."/>
            <person name="Nguyen N."/>
            <person name="Nicol R."/>
            <person name="Norbu C."/>
            <person name="Norbu N."/>
            <person name="Novod N."/>
            <person name="O'Neill B."/>
            <person name="Osman S."/>
            <person name="Markiewicz E."/>
            <person name="Oyono O.L."/>
            <person name="Patti C."/>
            <person name="Phunkhang P."/>
            <person name="Pierre F."/>
            <person name="Priest M."/>
            <person name="Raghuraman S."/>
            <person name="Rege F."/>
            <person name="Reyes R."/>
            <person name="Rise C."/>
            <person name="Rogov P."/>
            <person name="Ross K."/>
            <person name="Ryan E."/>
            <person name="Settipalli S."/>
            <person name="Shea T."/>
            <person name="Sherpa N."/>
            <person name="Shi L."/>
            <person name="Shih D."/>
            <person name="Sparrow T."/>
            <person name="Spaulding J."/>
            <person name="Stalker J."/>
            <person name="Stange-Thomann N."/>
            <person name="Stavropoulos S."/>
            <person name="Stone C."/>
            <person name="Strader C."/>
            <person name="Tesfaye S."/>
            <person name="Thomson T."/>
            <person name="Thoulutsang Y."/>
            <person name="Thoulutsang D."/>
            <person name="Topham K."/>
            <person name="Topping I."/>
            <person name="Tsamla T."/>
            <person name="Vassiliev H."/>
            <person name="Vo A."/>
            <person name="Wangchuk T."/>
            <person name="Wangdi T."/>
            <person name="Weiand M."/>
            <person name="Wilkinson J."/>
            <person name="Wilson A."/>
            <person name="Yadav S."/>
            <person name="Young G."/>
            <person name="Yu Q."/>
            <person name="Zembek L."/>
            <person name="Zhong D."/>
            <person name="Zimmer A."/>
            <person name="Zwirko Z."/>
            <person name="Jaffe D.B."/>
            <person name="Alvarez P."/>
            <person name="Brockman W."/>
            <person name="Butler J."/>
            <person name="Chin C."/>
            <person name="Gnerre S."/>
            <person name="Grabherr M."/>
            <person name="Kleber M."/>
            <person name="Mauceli E."/>
            <person name="MacCallum I."/>
        </authorList>
    </citation>
    <scope>NUCLEOTIDE SEQUENCE [LARGE SCALE GENOMIC DNA]</scope>
    <source>
        <strain evidence="4">Tai18E2 / Tucson 14021-0261.01</strain>
    </source>
</reference>
<name>A0A0R1DS99_DROYA</name>
<dbReference type="EMBL" id="CM000157">
    <property type="protein sequence ID" value="KRJ98642.1"/>
    <property type="molecule type" value="Genomic_DNA"/>
</dbReference>
<sequence length="151" mass="17218">MSNTAVGFLFLDFLIVVQSLLPGQNYCTMPVALIKYRMMCSPLLSLWVLREGKCVEALHCAKGYSKKECNDNCLGVQKTKKKLKSSPPTKPQLKTKEIPKPLTTCATTEVELKTTTEQYEPPKGQIVPPTRETRRPKRTRRTRRFTIKEIC</sequence>
<organism evidence="3 4">
    <name type="scientific">Drosophila yakuba</name>
    <name type="common">Fruit fly</name>
    <dbReference type="NCBI Taxonomy" id="7245"/>
    <lineage>
        <taxon>Eukaryota</taxon>
        <taxon>Metazoa</taxon>
        <taxon>Ecdysozoa</taxon>
        <taxon>Arthropoda</taxon>
        <taxon>Hexapoda</taxon>
        <taxon>Insecta</taxon>
        <taxon>Pterygota</taxon>
        <taxon>Neoptera</taxon>
        <taxon>Endopterygota</taxon>
        <taxon>Diptera</taxon>
        <taxon>Brachycera</taxon>
        <taxon>Muscomorpha</taxon>
        <taxon>Ephydroidea</taxon>
        <taxon>Drosophilidae</taxon>
        <taxon>Drosophila</taxon>
        <taxon>Sophophora</taxon>
    </lineage>
</organism>
<gene>
    <name evidence="3" type="primary">Dyak\GE27965</name>
    <name evidence="3" type="synonym">GE27965</name>
    <name evidence="3" type="ORF">Dyak_GE27965</name>
</gene>
<dbReference type="OrthoDB" id="7871163at2759"/>